<organism evidence="1 2">
    <name type="scientific">Pan troglodytes</name>
    <name type="common">Chimpanzee</name>
    <dbReference type="NCBI Taxonomy" id="9598"/>
    <lineage>
        <taxon>Eukaryota</taxon>
        <taxon>Metazoa</taxon>
        <taxon>Chordata</taxon>
        <taxon>Craniata</taxon>
        <taxon>Vertebrata</taxon>
        <taxon>Euteleostomi</taxon>
        <taxon>Mammalia</taxon>
        <taxon>Eutheria</taxon>
        <taxon>Euarchontoglires</taxon>
        <taxon>Primates</taxon>
        <taxon>Haplorrhini</taxon>
        <taxon>Catarrhini</taxon>
        <taxon>Hominidae</taxon>
        <taxon>Pan</taxon>
    </lineage>
</organism>
<sequence>MTPISKLSSTSKLYRLPRFQMPNSRIFSIKFVPLPTVVQKTSTLIFPQCLFQREARLSRLPAQRFST</sequence>
<keyword evidence="2" id="KW-1185">Reference proteome</keyword>
<dbReference type="GeneTree" id="ENSGT00910000148876"/>
<proteinExistence type="predicted"/>
<reference evidence="1" key="3">
    <citation type="submission" date="2025-09" db="UniProtKB">
        <authorList>
            <consortium name="Ensembl"/>
        </authorList>
    </citation>
    <scope>IDENTIFICATION</scope>
</reference>
<reference evidence="1 2" key="1">
    <citation type="journal article" date="2005" name="Nature">
        <title>Initial sequence of the chimpanzee genome and comparison with the human genome.</title>
        <authorList>
            <consortium name="Chimpanzee sequencing and analysis consortium"/>
        </authorList>
    </citation>
    <scope>NUCLEOTIDE SEQUENCE [LARGE SCALE GENOMIC DNA]</scope>
</reference>
<name>A0A2I3SLG5_PANTR</name>
<dbReference type="InParanoid" id="A0A2I3SLG5"/>
<evidence type="ECO:0000313" key="1">
    <source>
        <dbReference type="Ensembl" id="ENSPTRP00000077889.1"/>
    </source>
</evidence>
<dbReference type="EMBL" id="AACZ04032101">
    <property type="status" value="NOT_ANNOTATED_CDS"/>
    <property type="molecule type" value="Genomic_DNA"/>
</dbReference>
<dbReference type="Proteomes" id="UP000002277">
    <property type="component" value="Chromosome 16"/>
</dbReference>
<evidence type="ECO:0000313" key="2">
    <source>
        <dbReference type="Proteomes" id="UP000002277"/>
    </source>
</evidence>
<dbReference type="Ensembl" id="ENSPTRT00000085570.1">
    <property type="protein sequence ID" value="ENSPTRP00000077889.1"/>
    <property type="gene ID" value="ENSPTRG00000052839.1"/>
</dbReference>
<dbReference type="AlphaFoldDB" id="A0A2I3SLG5"/>
<dbReference type="Bgee" id="ENSPTRG00000052839">
    <property type="expression patterns" value="Expressed in thymus and 17 other cell types or tissues"/>
</dbReference>
<protein>
    <submittedName>
        <fullName evidence="1">Uncharacterized protein</fullName>
    </submittedName>
</protein>
<reference evidence="1" key="2">
    <citation type="submission" date="2025-08" db="UniProtKB">
        <authorList>
            <consortium name="Ensembl"/>
        </authorList>
    </citation>
    <scope>IDENTIFICATION</scope>
</reference>
<accession>A0A2I3SLG5</accession>